<dbReference type="PANTHER" id="PTHR42879">
    <property type="entry name" value="3-OXOACYL-(ACYL-CARRIER-PROTEIN) REDUCTASE"/>
    <property type="match status" value="1"/>
</dbReference>
<dbReference type="Proteomes" id="UP000245711">
    <property type="component" value="Chromosome"/>
</dbReference>
<dbReference type="GO" id="GO:0004316">
    <property type="term" value="F:3-oxoacyl-[acyl-carrier-protein] reductase (NADPH) activity"/>
    <property type="evidence" value="ECO:0007669"/>
    <property type="project" value="UniProtKB-EC"/>
</dbReference>
<dbReference type="InterPro" id="IPR020904">
    <property type="entry name" value="Sc_DH/Rdtase_CS"/>
</dbReference>
<evidence type="ECO:0000256" key="1">
    <source>
        <dbReference type="ARBA" id="ARBA00004191"/>
    </source>
</evidence>
<keyword evidence="3" id="KW-0964">Secreted</keyword>
<evidence type="ECO:0000259" key="8">
    <source>
        <dbReference type="SMART" id="SM00822"/>
    </source>
</evidence>
<comment type="catalytic activity">
    <reaction evidence="7">
        <text>a (3R)-hydroxyacyl-[ACP] + NADP(+) = a 3-oxoacyl-[ACP] + NADPH + H(+)</text>
        <dbReference type="Rhea" id="RHEA:17397"/>
        <dbReference type="Rhea" id="RHEA-COMP:9916"/>
        <dbReference type="Rhea" id="RHEA-COMP:9945"/>
        <dbReference type="ChEBI" id="CHEBI:15378"/>
        <dbReference type="ChEBI" id="CHEBI:57783"/>
        <dbReference type="ChEBI" id="CHEBI:58349"/>
        <dbReference type="ChEBI" id="CHEBI:78776"/>
        <dbReference type="ChEBI" id="CHEBI:78827"/>
        <dbReference type="EC" id="1.1.1.100"/>
    </reaction>
    <physiologicalReaction direction="right-to-left" evidence="7">
        <dbReference type="Rhea" id="RHEA:17399"/>
    </physiologicalReaction>
</comment>
<keyword evidence="4" id="KW-0521">NADP</keyword>
<dbReference type="AlphaFoldDB" id="A0A2S2BZA0"/>
<gene>
    <name evidence="9" type="ORF">CBI38_22480</name>
</gene>
<dbReference type="InterPro" id="IPR050259">
    <property type="entry name" value="SDR"/>
</dbReference>
<protein>
    <recommendedName>
        <fullName evidence="6">3-oxoacyl-[acyl-carrier-protein] reductase MabA</fullName>
    </recommendedName>
</protein>
<accession>A0A2S2BZA0</accession>
<feature type="domain" description="Ketoreductase" evidence="8">
    <location>
        <begin position="7"/>
        <end position="185"/>
    </location>
</feature>
<dbReference type="InterPro" id="IPR036291">
    <property type="entry name" value="NAD(P)-bd_dom_sf"/>
</dbReference>
<dbReference type="SMART" id="SM00822">
    <property type="entry name" value="PKS_KR"/>
    <property type="match status" value="1"/>
</dbReference>
<evidence type="ECO:0000256" key="4">
    <source>
        <dbReference type="ARBA" id="ARBA00022857"/>
    </source>
</evidence>
<dbReference type="GO" id="GO:0032787">
    <property type="term" value="P:monocarboxylic acid metabolic process"/>
    <property type="evidence" value="ECO:0007669"/>
    <property type="project" value="UniProtKB-ARBA"/>
</dbReference>
<dbReference type="PRINTS" id="PR00080">
    <property type="entry name" value="SDRFAMILY"/>
</dbReference>
<dbReference type="PROSITE" id="PS00061">
    <property type="entry name" value="ADH_SHORT"/>
    <property type="match status" value="1"/>
</dbReference>
<proteinExistence type="inferred from homology"/>
<keyword evidence="3" id="KW-0134">Cell wall</keyword>
<dbReference type="InterPro" id="IPR057326">
    <property type="entry name" value="KR_dom"/>
</dbReference>
<dbReference type="FunFam" id="3.40.50.720:FF:000115">
    <property type="entry name" value="3-oxoacyl-[acyl-carrier-protein] reductase FabG"/>
    <property type="match status" value="1"/>
</dbReference>
<keyword evidence="10" id="KW-1185">Reference proteome</keyword>
<dbReference type="InterPro" id="IPR002347">
    <property type="entry name" value="SDR_fam"/>
</dbReference>
<dbReference type="EMBL" id="CP021354">
    <property type="protein sequence ID" value="AWK73913.1"/>
    <property type="molecule type" value="Genomic_DNA"/>
</dbReference>
<comment type="subcellular location">
    <subcellularLocation>
        <location evidence="1">Secreted</location>
        <location evidence="1">Cell wall</location>
    </subcellularLocation>
</comment>
<dbReference type="OrthoDB" id="9804774at2"/>
<evidence type="ECO:0000313" key="9">
    <source>
        <dbReference type="EMBL" id="AWK73913.1"/>
    </source>
</evidence>
<evidence type="ECO:0000256" key="6">
    <source>
        <dbReference type="ARBA" id="ARBA00040781"/>
    </source>
</evidence>
<keyword evidence="5" id="KW-0560">Oxidoreductase</keyword>
<dbReference type="PANTHER" id="PTHR42879:SF2">
    <property type="entry name" value="3-OXOACYL-[ACYL-CARRIER-PROTEIN] REDUCTASE FABG"/>
    <property type="match status" value="1"/>
</dbReference>
<reference evidence="9 10" key="1">
    <citation type="submission" date="2017-05" db="EMBL/GenBank/DDBJ databases">
        <title>Isolation of Rhodococcus sp. S2-17 biodegrading of BP-3.</title>
        <authorList>
            <person name="Lee Y."/>
            <person name="Kim K.H."/>
            <person name="Chun B.H."/>
            <person name="Jung H.S."/>
            <person name="Jeon C.O."/>
        </authorList>
    </citation>
    <scope>NUCLEOTIDE SEQUENCE [LARGE SCALE GENOMIC DNA]</scope>
    <source>
        <strain evidence="9 10">S2-17</strain>
    </source>
</reference>
<dbReference type="Gene3D" id="3.40.50.720">
    <property type="entry name" value="NAD(P)-binding Rossmann-like Domain"/>
    <property type="match status" value="1"/>
</dbReference>
<organism evidence="9 10">
    <name type="scientific">Rhodococcus oxybenzonivorans</name>
    <dbReference type="NCBI Taxonomy" id="1990687"/>
    <lineage>
        <taxon>Bacteria</taxon>
        <taxon>Bacillati</taxon>
        <taxon>Actinomycetota</taxon>
        <taxon>Actinomycetes</taxon>
        <taxon>Mycobacteriales</taxon>
        <taxon>Nocardiaceae</taxon>
        <taxon>Rhodococcus</taxon>
    </lineage>
</organism>
<evidence type="ECO:0000256" key="3">
    <source>
        <dbReference type="ARBA" id="ARBA00022512"/>
    </source>
</evidence>
<evidence type="ECO:0000256" key="7">
    <source>
        <dbReference type="ARBA" id="ARBA00047400"/>
    </source>
</evidence>
<comment type="similarity">
    <text evidence="2">Belongs to the short-chain dehydrogenases/reductases (SDR) family.</text>
</comment>
<dbReference type="SUPFAM" id="SSF51735">
    <property type="entry name" value="NAD(P)-binding Rossmann-fold domains"/>
    <property type="match status" value="1"/>
</dbReference>
<sequence>MVNLNGRVAIITGAAQGIGAATAQRLSTAGASVAVVDLAEDKAKSVAADIVAEGGKAIAIGCDVSDPGQVTAAVERTLGELGPIGVLVNNAGVLRDNLLFKMSDDDWTTVIDTHLKGTFLFTRAAQASMVENRWGRIVNLSSVAALGHRGQTNYSAAKAGLQGMTKTHAIELGQFGITVNSVAPGFVETPMIRQTAERQGRDFETYKKTVAEANPMRRVAQPIDIANAIALLASEDAGYINGQIIYVAGGPRA</sequence>
<name>A0A2S2BZA0_9NOCA</name>
<dbReference type="RefSeq" id="WP_109332388.1">
    <property type="nucleotide sequence ID" value="NZ_CP021354.1"/>
</dbReference>
<evidence type="ECO:0000313" key="10">
    <source>
        <dbReference type="Proteomes" id="UP000245711"/>
    </source>
</evidence>
<evidence type="ECO:0000256" key="2">
    <source>
        <dbReference type="ARBA" id="ARBA00006484"/>
    </source>
</evidence>
<dbReference type="NCBIfam" id="NF009466">
    <property type="entry name" value="PRK12826.1-2"/>
    <property type="match status" value="1"/>
</dbReference>
<dbReference type="PRINTS" id="PR00081">
    <property type="entry name" value="GDHRDH"/>
</dbReference>
<dbReference type="Pfam" id="PF13561">
    <property type="entry name" value="adh_short_C2"/>
    <property type="match status" value="1"/>
</dbReference>
<dbReference type="KEGG" id="roz:CBI38_22480"/>
<evidence type="ECO:0000256" key="5">
    <source>
        <dbReference type="ARBA" id="ARBA00023002"/>
    </source>
</evidence>